<feature type="region of interest" description="Disordered" evidence="1">
    <location>
        <begin position="53"/>
        <end position="98"/>
    </location>
</feature>
<dbReference type="InterPro" id="IPR036188">
    <property type="entry name" value="FAD/NAD-bd_sf"/>
</dbReference>
<dbReference type="PANTHER" id="PTHR15192">
    <property type="entry name" value="PROTEIN CBG05349"/>
    <property type="match status" value="1"/>
</dbReference>
<dbReference type="PANTHER" id="PTHR15192:SF8">
    <property type="entry name" value="FAD_NAD(P)-BINDING DOMAIN-CONTAINING PROTEIN"/>
    <property type="match status" value="1"/>
</dbReference>
<evidence type="ECO:0000313" key="2">
    <source>
        <dbReference type="EMBL" id="RPA78658.1"/>
    </source>
</evidence>
<reference evidence="2 3" key="1">
    <citation type="journal article" date="2018" name="Nat. Ecol. Evol.">
        <title>Pezizomycetes genomes reveal the molecular basis of ectomycorrhizal truffle lifestyle.</title>
        <authorList>
            <person name="Murat C."/>
            <person name="Payen T."/>
            <person name="Noel B."/>
            <person name="Kuo A."/>
            <person name="Morin E."/>
            <person name="Chen J."/>
            <person name="Kohler A."/>
            <person name="Krizsan K."/>
            <person name="Balestrini R."/>
            <person name="Da Silva C."/>
            <person name="Montanini B."/>
            <person name="Hainaut M."/>
            <person name="Levati E."/>
            <person name="Barry K.W."/>
            <person name="Belfiori B."/>
            <person name="Cichocki N."/>
            <person name="Clum A."/>
            <person name="Dockter R.B."/>
            <person name="Fauchery L."/>
            <person name="Guy J."/>
            <person name="Iotti M."/>
            <person name="Le Tacon F."/>
            <person name="Lindquist E.A."/>
            <person name="Lipzen A."/>
            <person name="Malagnac F."/>
            <person name="Mello A."/>
            <person name="Molinier V."/>
            <person name="Miyauchi S."/>
            <person name="Poulain J."/>
            <person name="Riccioni C."/>
            <person name="Rubini A."/>
            <person name="Sitrit Y."/>
            <person name="Splivallo R."/>
            <person name="Traeger S."/>
            <person name="Wang M."/>
            <person name="Zifcakova L."/>
            <person name="Wipf D."/>
            <person name="Zambonelli A."/>
            <person name="Paolocci F."/>
            <person name="Nowrousian M."/>
            <person name="Ottonello S."/>
            <person name="Baldrian P."/>
            <person name="Spatafora J.W."/>
            <person name="Henrissat B."/>
            <person name="Nagy L.G."/>
            <person name="Aury J.M."/>
            <person name="Wincker P."/>
            <person name="Grigoriev I.V."/>
            <person name="Bonfante P."/>
            <person name="Martin F.M."/>
        </authorList>
    </citation>
    <scope>NUCLEOTIDE SEQUENCE [LARGE SCALE GENOMIC DNA]</scope>
    <source>
        <strain evidence="2 3">RN42</strain>
    </source>
</reference>
<organism evidence="2 3">
    <name type="scientific">Ascobolus immersus RN42</name>
    <dbReference type="NCBI Taxonomy" id="1160509"/>
    <lineage>
        <taxon>Eukaryota</taxon>
        <taxon>Fungi</taxon>
        <taxon>Dikarya</taxon>
        <taxon>Ascomycota</taxon>
        <taxon>Pezizomycotina</taxon>
        <taxon>Pezizomycetes</taxon>
        <taxon>Pezizales</taxon>
        <taxon>Ascobolaceae</taxon>
        <taxon>Ascobolus</taxon>
    </lineage>
</organism>
<feature type="region of interest" description="Disordered" evidence="1">
    <location>
        <begin position="589"/>
        <end position="626"/>
    </location>
</feature>
<sequence>MAQPESYARAAARPTIRSRFTDCSLTLQCCPRQSPPLSKTSWKRCDAESRHGSISAATTSTSPPTPLQRFSSANSVHSDSTKKPVGLSATSPHAAHRETRLRRKFQELKSTREYVDTLVVGTGPAALFLSYLLEGNTPCYDPSRNGPHPDSLLHSKLSDFIGRPLYDAIDTHEAVEELTAHFQNSSQMSYSTQALPVNVLFDTLLRPNADLDVGEAKPRLSWRHDGKRHDHIVIGDSEQAGGQWGRLSDCGDTEDSQTLSYAEMLSLPGYSYASHFKRRSGKDLPEFTRPTRREVADYLRCYPAKVGISSSIFYNITIDAISRGSGDYPFKIRMHSTLSPSLTHCISAKNVVLATGLFSSLFSPPPTISPLLSINKTSYLVPELPMLVIGSGFSAADAIIASIKKKRPIIHVYKWKTASFFPLKGCHPSAYPDYSRVYRRMKQFAVGTTSRPTTVLSPGPDDGLYEGFADAEVQSATLSRDGLTALVTFVLPDGSRTARRVAGMRYLVGRYSSLDFLEPPLMTEIGVKPGTQVRAATLRESVEDSGLEISKGLFVIGSLTGDSLVKFGLGGGVWVAGRVTKAARESTMGDVNSSGLLSTPDELSTKLDGTKSPASPLNPRRGCLVS</sequence>
<dbReference type="Proteomes" id="UP000275078">
    <property type="component" value="Unassembled WGS sequence"/>
</dbReference>
<dbReference type="InterPro" id="IPR029731">
    <property type="entry name" value="OSGIN1/2"/>
</dbReference>
<evidence type="ECO:0000313" key="3">
    <source>
        <dbReference type="Proteomes" id="UP000275078"/>
    </source>
</evidence>
<dbReference type="AlphaFoldDB" id="A0A3N4I1V2"/>
<dbReference type="SUPFAM" id="SSF51905">
    <property type="entry name" value="FAD/NAD(P)-binding domain"/>
    <property type="match status" value="1"/>
</dbReference>
<keyword evidence="3" id="KW-1185">Reference proteome</keyword>
<name>A0A3N4I1V2_ASCIM</name>
<proteinExistence type="predicted"/>
<dbReference type="EMBL" id="ML119708">
    <property type="protein sequence ID" value="RPA78658.1"/>
    <property type="molecule type" value="Genomic_DNA"/>
</dbReference>
<protein>
    <recommendedName>
        <fullName evidence="4">FAD/NAD(P)-binding domain-containing protein</fullName>
    </recommendedName>
</protein>
<dbReference type="OrthoDB" id="412005at2759"/>
<evidence type="ECO:0008006" key="4">
    <source>
        <dbReference type="Google" id="ProtNLM"/>
    </source>
</evidence>
<accession>A0A3N4I1V2</accession>
<gene>
    <name evidence="2" type="ORF">BJ508DRAFT_153037</name>
</gene>
<evidence type="ECO:0000256" key="1">
    <source>
        <dbReference type="SAM" id="MobiDB-lite"/>
    </source>
</evidence>
<dbReference type="STRING" id="1160509.A0A3N4I1V2"/>
<dbReference type="Gene3D" id="3.50.50.60">
    <property type="entry name" value="FAD/NAD(P)-binding domain"/>
    <property type="match status" value="1"/>
</dbReference>
<feature type="compositionally biased region" description="Polar residues" evidence="1">
    <location>
        <begin position="68"/>
        <end position="78"/>
    </location>
</feature>